<dbReference type="EMBL" id="UYSL01003370">
    <property type="protein sequence ID" value="VDL66303.1"/>
    <property type="molecule type" value="Genomic_DNA"/>
</dbReference>
<dbReference type="Proteomes" id="UP000271162">
    <property type="component" value="Unassembled WGS sequence"/>
</dbReference>
<evidence type="ECO:0000313" key="3">
    <source>
        <dbReference type="WBParaSite" id="NBR_0000271201-mRNA-1"/>
    </source>
</evidence>
<name>A0A0N4XJL0_NIPBR</name>
<proteinExistence type="predicted"/>
<dbReference type="WBParaSite" id="NBR_0000271201-mRNA-1">
    <property type="protein sequence ID" value="NBR_0000271201-mRNA-1"/>
    <property type="gene ID" value="NBR_0000271201"/>
</dbReference>
<accession>A0A0N4XJL0</accession>
<gene>
    <name evidence="1" type="ORF">NBR_LOCUS2714</name>
</gene>
<reference evidence="1 2" key="2">
    <citation type="submission" date="2018-11" db="EMBL/GenBank/DDBJ databases">
        <authorList>
            <consortium name="Pathogen Informatics"/>
        </authorList>
    </citation>
    <scope>NUCLEOTIDE SEQUENCE [LARGE SCALE GENOMIC DNA]</scope>
</reference>
<evidence type="ECO:0000313" key="2">
    <source>
        <dbReference type="Proteomes" id="UP000271162"/>
    </source>
</evidence>
<dbReference type="AlphaFoldDB" id="A0A0N4XJL0"/>
<keyword evidence="2" id="KW-1185">Reference proteome</keyword>
<protein>
    <submittedName>
        <fullName evidence="3">Transposase</fullName>
    </submittedName>
</protein>
<sequence>MAAHPHSVFCNIDQCGINREVMSQRTLAPVGVRQIHRVVQPSSSLTHSCTVVPVLYADRTLGEKLFVVLAEPDGRFPQSGYWSAPHLCVVAGTSHITPKDQVPSLISKCVMSGTCPTTTIALLDSWPGFKDHASILSGVPPGKHLKAMTVPTGATALCQPLDGYFFSAFQTIYSTYTRKRCVH</sequence>
<evidence type="ECO:0000313" key="1">
    <source>
        <dbReference type="EMBL" id="VDL66303.1"/>
    </source>
</evidence>
<dbReference type="OMA" id="MYNADES"/>
<reference evidence="3" key="1">
    <citation type="submission" date="2017-02" db="UniProtKB">
        <authorList>
            <consortium name="WormBaseParasite"/>
        </authorList>
    </citation>
    <scope>IDENTIFICATION</scope>
</reference>
<organism evidence="3">
    <name type="scientific">Nippostrongylus brasiliensis</name>
    <name type="common">Rat hookworm</name>
    <dbReference type="NCBI Taxonomy" id="27835"/>
    <lineage>
        <taxon>Eukaryota</taxon>
        <taxon>Metazoa</taxon>
        <taxon>Ecdysozoa</taxon>
        <taxon>Nematoda</taxon>
        <taxon>Chromadorea</taxon>
        <taxon>Rhabditida</taxon>
        <taxon>Rhabditina</taxon>
        <taxon>Rhabditomorpha</taxon>
        <taxon>Strongyloidea</taxon>
        <taxon>Heligmosomidae</taxon>
        <taxon>Nippostrongylus</taxon>
    </lineage>
</organism>